<evidence type="ECO:0000256" key="3">
    <source>
        <dbReference type="ARBA" id="ARBA00022692"/>
    </source>
</evidence>
<feature type="transmembrane region" description="Helical" evidence="6">
    <location>
        <begin position="148"/>
        <end position="169"/>
    </location>
</feature>
<dbReference type="InterPro" id="IPR019108">
    <property type="entry name" value="Caa3_assmbl_CtaG-rel"/>
</dbReference>
<keyword evidence="3 6" id="KW-0812">Transmembrane</keyword>
<sequence length="245" mass="27381">MAEAHGGSEEPGKAHLLDILGGGLLAISWLLYLAGTKRIPATFQQKWLFHGASLAAILIILASLHGWMDRSAAWHMAEHMWLMTLIVPLYLLSRPLPQWLAVSGRVGRKLFKSLFYLTRNPIQAAFIHAIAIWLWHMPGFYNSALIHPGWHFTGHACLVLSASIFWWSVLSHRNSAAFLALLLTMMHTGMLGALLTFSHTLLYLDAHDLQDQQLAGLIMWVPGGLPYLVAGVWFSMNWLKRNASG</sequence>
<keyword evidence="8" id="KW-1185">Reference proteome</keyword>
<feature type="transmembrane region" description="Helical" evidence="6">
    <location>
        <begin position="16"/>
        <end position="35"/>
    </location>
</feature>
<keyword evidence="2" id="KW-1003">Cell membrane</keyword>
<comment type="subcellular location">
    <subcellularLocation>
        <location evidence="1">Cell membrane</location>
        <topology evidence="1">Multi-pass membrane protein</topology>
    </subcellularLocation>
</comment>
<evidence type="ECO:0000256" key="4">
    <source>
        <dbReference type="ARBA" id="ARBA00022989"/>
    </source>
</evidence>
<feature type="transmembrane region" description="Helical" evidence="6">
    <location>
        <begin position="217"/>
        <end position="239"/>
    </location>
</feature>
<dbReference type="STRING" id="52442.SAMN05421880_10441"/>
<evidence type="ECO:0000313" key="7">
    <source>
        <dbReference type="EMBL" id="SFM01462.1"/>
    </source>
</evidence>
<keyword evidence="5 6" id="KW-0472">Membrane</keyword>
<dbReference type="AlphaFoldDB" id="A0A1I4MDJ9"/>
<dbReference type="Pfam" id="PF09678">
    <property type="entry name" value="Caa3_CtaG"/>
    <property type="match status" value="1"/>
</dbReference>
<dbReference type="EMBL" id="FOUF01000004">
    <property type="protein sequence ID" value="SFM01462.1"/>
    <property type="molecule type" value="Genomic_DNA"/>
</dbReference>
<evidence type="ECO:0000256" key="2">
    <source>
        <dbReference type="ARBA" id="ARBA00022475"/>
    </source>
</evidence>
<feature type="transmembrane region" description="Helical" evidence="6">
    <location>
        <begin position="176"/>
        <end position="197"/>
    </location>
</feature>
<name>A0A1I4MDJ9_9PROT</name>
<evidence type="ECO:0000256" key="6">
    <source>
        <dbReference type="SAM" id="Phobius"/>
    </source>
</evidence>
<evidence type="ECO:0000256" key="1">
    <source>
        <dbReference type="ARBA" id="ARBA00004651"/>
    </source>
</evidence>
<gene>
    <name evidence="7" type="ORF">SAMN05421880_10441</name>
</gene>
<proteinExistence type="predicted"/>
<protein>
    <submittedName>
        <fullName evidence="7">Cytochrome c oxidase assembly factor CtaG</fullName>
    </submittedName>
</protein>
<reference evidence="7 8" key="1">
    <citation type="submission" date="2016-10" db="EMBL/GenBank/DDBJ databases">
        <authorList>
            <person name="de Groot N.N."/>
        </authorList>
    </citation>
    <scope>NUCLEOTIDE SEQUENCE [LARGE SCALE GENOMIC DNA]</scope>
    <source>
        <strain evidence="7 8">Nm146</strain>
    </source>
</reference>
<evidence type="ECO:0000313" key="8">
    <source>
        <dbReference type="Proteomes" id="UP000199561"/>
    </source>
</evidence>
<dbReference type="GO" id="GO:0005886">
    <property type="term" value="C:plasma membrane"/>
    <property type="evidence" value="ECO:0007669"/>
    <property type="project" value="UniProtKB-SubCell"/>
</dbReference>
<feature type="transmembrane region" description="Helical" evidence="6">
    <location>
        <begin position="73"/>
        <end position="93"/>
    </location>
</feature>
<evidence type="ECO:0000256" key="5">
    <source>
        <dbReference type="ARBA" id="ARBA00023136"/>
    </source>
</evidence>
<dbReference type="Proteomes" id="UP000199561">
    <property type="component" value="Unassembled WGS sequence"/>
</dbReference>
<keyword evidence="4 6" id="KW-1133">Transmembrane helix</keyword>
<organism evidence="7 8">
    <name type="scientific">Nitrosomonas nitrosa</name>
    <dbReference type="NCBI Taxonomy" id="52442"/>
    <lineage>
        <taxon>Bacteria</taxon>
        <taxon>Pseudomonadati</taxon>
        <taxon>Pseudomonadota</taxon>
        <taxon>Betaproteobacteria</taxon>
        <taxon>Nitrosomonadales</taxon>
        <taxon>Nitrosomonadaceae</taxon>
        <taxon>Nitrosomonas</taxon>
    </lineage>
</organism>
<accession>A0A1I4MDJ9</accession>
<feature type="transmembrane region" description="Helical" evidence="6">
    <location>
        <begin position="114"/>
        <end position="136"/>
    </location>
</feature>
<feature type="transmembrane region" description="Helical" evidence="6">
    <location>
        <begin position="47"/>
        <end position="67"/>
    </location>
</feature>